<keyword evidence="2" id="KW-0645">Protease</keyword>
<keyword evidence="4" id="KW-0808">Transferase</keyword>
<evidence type="ECO:0000256" key="2">
    <source>
        <dbReference type="ARBA" id="ARBA00022670"/>
    </source>
</evidence>
<gene>
    <name evidence="12" type="ORF">LG943_01610</name>
</gene>
<dbReference type="Proteomes" id="UP001140076">
    <property type="component" value="Unassembled WGS sequence"/>
</dbReference>
<dbReference type="GO" id="GO:0008955">
    <property type="term" value="F:peptidoglycan glycosyltransferase activity"/>
    <property type="evidence" value="ECO:0007669"/>
    <property type="project" value="UniProtKB-EC"/>
</dbReference>
<dbReference type="Gene3D" id="1.10.3810.10">
    <property type="entry name" value="Biosynthetic peptidoglycan transglycosylase-like"/>
    <property type="match status" value="1"/>
</dbReference>
<keyword evidence="5" id="KW-0378">Hydrolase</keyword>
<feature type="compositionally biased region" description="Basic and acidic residues" evidence="9">
    <location>
        <begin position="592"/>
        <end position="609"/>
    </location>
</feature>
<comment type="catalytic activity">
    <reaction evidence="8">
        <text>[GlcNAc-(1-&gt;4)-Mur2Ac(oyl-L-Ala-gamma-D-Glu-L-Lys-D-Ala-D-Ala)](n)-di-trans,octa-cis-undecaprenyl diphosphate + beta-D-GlcNAc-(1-&gt;4)-Mur2Ac(oyl-L-Ala-gamma-D-Glu-L-Lys-D-Ala-D-Ala)-di-trans,octa-cis-undecaprenyl diphosphate = [GlcNAc-(1-&gt;4)-Mur2Ac(oyl-L-Ala-gamma-D-Glu-L-Lys-D-Ala-D-Ala)](n+1)-di-trans,octa-cis-undecaprenyl diphosphate + di-trans,octa-cis-undecaprenyl diphosphate + H(+)</text>
        <dbReference type="Rhea" id="RHEA:23708"/>
        <dbReference type="Rhea" id="RHEA-COMP:9602"/>
        <dbReference type="Rhea" id="RHEA-COMP:9603"/>
        <dbReference type="ChEBI" id="CHEBI:15378"/>
        <dbReference type="ChEBI" id="CHEBI:58405"/>
        <dbReference type="ChEBI" id="CHEBI:60033"/>
        <dbReference type="ChEBI" id="CHEBI:78435"/>
        <dbReference type="EC" id="2.4.99.28"/>
    </reaction>
</comment>
<feature type="compositionally biased region" description="Pro residues" evidence="9">
    <location>
        <begin position="638"/>
        <end position="675"/>
    </location>
</feature>
<dbReference type="EMBL" id="JAJAQC010000003">
    <property type="protein sequence ID" value="MDA0563037.1"/>
    <property type="molecule type" value="Genomic_DNA"/>
</dbReference>
<evidence type="ECO:0000256" key="8">
    <source>
        <dbReference type="ARBA" id="ARBA00049902"/>
    </source>
</evidence>
<dbReference type="AlphaFoldDB" id="A0A9X3SCQ8"/>
<dbReference type="SUPFAM" id="SSF56601">
    <property type="entry name" value="beta-lactamase/transpeptidase-like"/>
    <property type="match status" value="1"/>
</dbReference>
<feature type="domain" description="Penicillin-binding protein transpeptidase" evidence="10">
    <location>
        <begin position="312"/>
        <end position="554"/>
    </location>
</feature>
<evidence type="ECO:0000256" key="9">
    <source>
        <dbReference type="SAM" id="MobiDB-lite"/>
    </source>
</evidence>
<dbReference type="PANTHER" id="PTHR32282">
    <property type="entry name" value="BINDING PROTEIN TRANSPEPTIDASE, PUTATIVE-RELATED"/>
    <property type="match status" value="1"/>
</dbReference>
<feature type="compositionally biased region" description="Pro residues" evidence="9">
    <location>
        <begin position="612"/>
        <end position="625"/>
    </location>
</feature>
<dbReference type="InterPro" id="IPR036950">
    <property type="entry name" value="PBP_transglycosylase"/>
</dbReference>
<dbReference type="InterPro" id="IPR012338">
    <property type="entry name" value="Beta-lactam/transpept-like"/>
</dbReference>
<keyword evidence="13" id="KW-1185">Reference proteome</keyword>
<protein>
    <submittedName>
        <fullName evidence="12">Penicillin-binding protein</fullName>
    </submittedName>
</protein>
<name>A0A9X3SCQ8_9ACTN</name>
<dbReference type="GO" id="GO:0006508">
    <property type="term" value="P:proteolysis"/>
    <property type="evidence" value="ECO:0007669"/>
    <property type="project" value="UniProtKB-KW"/>
</dbReference>
<reference evidence="12" key="1">
    <citation type="submission" date="2021-10" db="EMBL/GenBank/DDBJ databases">
        <title>Streptomonospora sp. nov., isolated from mangrove soil.</title>
        <authorList>
            <person name="Chen X."/>
            <person name="Ge X."/>
            <person name="Liu W."/>
        </authorList>
    </citation>
    <scope>NUCLEOTIDE SEQUENCE</scope>
    <source>
        <strain evidence="12">S1-112</strain>
    </source>
</reference>
<keyword evidence="3" id="KW-0328">Glycosyltransferase</keyword>
<dbReference type="SUPFAM" id="SSF53955">
    <property type="entry name" value="Lysozyme-like"/>
    <property type="match status" value="1"/>
</dbReference>
<keyword evidence="6" id="KW-0511">Multifunctional enzyme</keyword>
<dbReference type="GO" id="GO:0009002">
    <property type="term" value="F:serine-type D-Ala-D-Ala carboxypeptidase activity"/>
    <property type="evidence" value="ECO:0007669"/>
    <property type="project" value="UniProtKB-EC"/>
</dbReference>
<evidence type="ECO:0000313" key="12">
    <source>
        <dbReference type="EMBL" id="MDA0563037.1"/>
    </source>
</evidence>
<dbReference type="InterPro" id="IPR050396">
    <property type="entry name" value="Glycosyltr_51/Transpeptidase"/>
</dbReference>
<feature type="domain" description="Glycosyl transferase family 51" evidence="11">
    <location>
        <begin position="45"/>
        <end position="217"/>
    </location>
</feature>
<feature type="region of interest" description="Disordered" evidence="9">
    <location>
        <begin position="592"/>
        <end position="675"/>
    </location>
</feature>
<accession>A0A9X3SCQ8</accession>
<evidence type="ECO:0000256" key="5">
    <source>
        <dbReference type="ARBA" id="ARBA00022801"/>
    </source>
</evidence>
<dbReference type="InterPro" id="IPR001460">
    <property type="entry name" value="PCN-bd_Tpept"/>
</dbReference>
<dbReference type="GO" id="GO:0009252">
    <property type="term" value="P:peptidoglycan biosynthetic process"/>
    <property type="evidence" value="ECO:0007669"/>
    <property type="project" value="TreeGrafter"/>
</dbReference>
<dbReference type="Gene3D" id="3.40.710.10">
    <property type="entry name" value="DD-peptidase/beta-lactamase superfamily"/>
    <property type="match status" value="1"/>
</dbReference>
<dbReference type="InterPro" id="IPR001264">
    <property type="entry name" value="Glyco_trans_51"/>
</dbReference>
<dbReference type="Pfam" id="PF00912">
    <property type="entry name" value="Transgly"/>
    <property type="match status" value="1"/>
</dbReference>
<organism evidence="12 13">
    <name type="scientific">Streptomonospora mangrovi</name>
    <dbReference type="NCBI Taxonomy" id="2883123"/>
    <lineage>
        <taxon>Bacteria</taxon>
        <taxon>Bacillati</taxon>
        <taxon>Actinomycetota</taxon>
        <taxon>Actinomycetes</taxon>
        <taxon>Streptosporangiales</taxon>
        <taxon>Nocardiopsidaceae</taxon>
        <taxon>Streptomonospora</taxon>
    </lineage>
</organism>
<evidence type="ECO:0000256" key="4">
    <source>
        <dbReference type="ARBA" id="ARBA00022679"/>
    </source>
</evidence>
<evidence type="ECO:0000256" key="6">
    <source>
        <dbReference type="ARBA" id="ARBA00023268"/>
    </source>
</evidence>
<dbReference type="GO" id="GO:0030288">
    <property type="term" value="C:outer membrane-bounded periplasmic space"/>
    <property type="evidence" value="ECO:0007669"/>
    <property type="project" value="TreeGrafter"/>
</dbReference>
<evidence type="ECO:0000256" key="7">
    <source>
        <dbReference type="ARBA" id="ARBA00034000"/>
    </source>
</evidence>
<dbReference type="GO" id="GO:0008658">
    <property type="term" value="F:penicillin binding"/>
    <property type="evidence" value="ECO:0007669"/>
    <property type="project" value="InterPro"/>
</dbReference>
<dbReference type="InterPro" id="IPR023346">
    <property type="entry name" value="Lysozyme-like_dom_sf"/>
</dbReference>
<proteinExistence type="predicted"/>
<evidence type="ECO:0000313" key="13">
    <source>
        <dbReference type="Proteomes" id="UP001140076"/>
    </source>
</evidence>
<sequence length="675" mass="72539">MALLVLGGFGIAYATIPVPDVAKQEAVDQGSTFYYADGETQFAERGVDRDPVDYDQIPMHVQDAVISAEDRDYWTSPGVSLTGTIRAVWFTVTGQQVQGGSTITQQFVRNYFEGVSRDQTISRKLQEIIIALKVDQSPDMDKKWVMEQYLNTIYYGRNAYGIQSAAQAYYHKDVGELTAAEAAFLAAAIQQPTLYGQADSNTTPEMEERWQYVVDGMIETGSISAAEAEEMEFPEPKAQRPANSTDLSGYKGYMLQQAIKELEDLGYTEDNINRGGYRIVTTFDQDLMEAAQEAVEQSVDVDSMPEGVQAGLTAIDPATGEVVGFYGGKDYMENQYDSAFNGSAQAGSSFKPYVLATALENGYSLNSVVDGSSPITVAGSSIANYGDASYGPMTLVDATRESLNTGYVQLAQEVGVDNVRQTAYDLGIPESMIKDDQVVPTIALGVTNVRPIDQASGFGTFANGGEHIEAHVVREIVNKDGENERPEPERTQAVSEETAANVSYALQQVVTGGTGTSAALPDGRPVAGKTGTTDNYVAAWFAGYTPQLSTAVGVYNGNNQPFSMPGWGSLTGGSLPATIWRNFMTQAMEGKDVKEFPPPDYGGEVHDLAPDVPTPDPGQSAPPSPVEQEARPEETQPVEPPAPEVPDTSEPPPDPGFTPPFTPPAGPSTQEPPPE</sequence>
<comment type="catalytic activity">
    <reaction evidence="7">
        <text>Preferential cleavage: (Ac)2-L-Lys-D-Ala-|-D-Ala. Also transpeptidation of peptidyl-alanyl moieties that are N-acyl substituents of D-alanine.</text>
        <dbReference type="EC" id="3.4.16.4"/>
    </reaction>
</comment>
<evidence type="ECO:0000259" key="10">
    <source>
        <dbReference type="Pfam" id="PF00905"/>
    </source>
</evidence>
<dbReference type="PANTHER" id="PTHR32282:SF34">
    <property type="entry name" value="PENICILLIN-BINDING PROTEIN 1A"/>
    <property type="match status" value="1"/>
</dbReference>
<comment type="caution">
    <text evidence="12">The sequence shown here is derived from an EMBL/GenBank/DDBJ whole genome shotgun (WGS) entry which is preliminary data.</text>
</comment>
<keyword evidence="1" id="KW-0121">Carboxypeptidase</keyword>
<evidence type="ECO:0000256" key="3">
    <source>
        <dbReference type="ARBA" id="ARBA00022676"/>
    </source>
</evidence>
<evidence type="ECO:0000256" key="1">
    <source>
        <dbReference type="ARBA" id="ARBA00022645"/>
    </source>
</evidence>
<evidence type="ECO:0000259" key="11">
    <source>
        <dbReference type="Pfam" id="PF00912"/>
    </source>
</evidence>
<dbReference type="Pfam" id="PF00905">
    <property type="entry name" value="Transpeptidase"/>
    <property type="match status" value="1"/>
</dbReference>